<dbReference type="VEuPathDB" id="CryptoDB:Cvel_4922"/>
<dbReference type="PANTHER" id="PTHR12839:SF7">
    <property type="entry name" value="REGULATOR OF NONSENSE TRANSCRIPTS 2"/>
    <property type="match status" value="1"/>
</dbReference>
<evidence type="ECO:0000256" key="1">
    <source>
        <dbReference type="SAM" id="MobiDB-lite"/>
    </source>
</evidence>
<gene>
    <name evidence="2" type="ORF">Cvel_4922</name>
</gene>
<feature type="region of interest" description="Disordered" evidence="1">
    <location>
        <begin position="229"/>
        <end position="259"/>
    </location>
</feature>
<name>A0A0G4GMJ6_9ALVE</name>
<accession>A0A0G4GMJ6</accession>
<reference evidence="2" key="1">
    <citation type="submission" date="2014-11" db="EMBL/GenBank/DDBJ databases">
        <authorList>
            <person name="Otto D Thomas"/>
            <person name="Naeem Raeece"/>
        </authorList>
    </citation>
    <scope>NUCLEOTIDE SEQUENCE</scope>
</reference>
<sequence length="487" mass="53788">MGGSSDEGSAPAMSDEELKKLKEEVEQRKAEEMIDDTERARLLEANKTALEGGRQLEGKRDKSIQKISNFKNRLKKIAESERKILLEEVKKLNVGMYLEELADAVSKLNFKQKDLPLAVELCCALHQQYEGFAPALQKALGKAFQAAGKGVQGSLAADPAGASSSGSSSSSAGSGAVSVLSGWTVAYQNELAGLLTKRKLATRLAGEMGGEERGNRKKSPTLKKKDDAFFSSLQKPKRNTDQQGNALVKQKRKASESPEMLRMNPYVPSCWFLSLVSLCFIKRRTVSDGSIRRRKTYREYPQTSLHSSCTLCNSSISRRAAGQGEARTGPEQPSEDILQAHLACLEFVLKKMGTALLRTVPKTEAELKRQSKTPKGEGEEAEGKEAEEGSDKRIAVAEKTAGEKMNALVKGFVRTCGRRILERAHWQMTDQEQRNHTARVERGVVEPEAMSRYQELRNAHQRVQTQFAFIADLVCEEIDAQDGRCCS</sequence>
<proteinExistence type="predicted"/>
<dbReference type="InterPro" id="IPR039762">
    <property type="entry name" value="Nmd2/UPF2"/>
</dbReference>
<dbReference type="GO" id="GO:0035145">
    <property type="term" value="C:exon-exon junction complex"/>
    <property type="evidence" value="ECO:0007669"/>
    <property type="project" value="TreeGrafter"/>
</dbReference>
<feature type="region of interest" description="Disordered" evidence="1">
    <location>
        <begin position="365"/>
        <end position="392"/>
    </location>
</feature>
<dbReference type="EMBL" id="CDMZ01001358">
    <property type="protein sequence ID" value="CEM31433.1"/>
    <property type="molecule type" value="Genomic_DNA"/>
</dbReference>
<dbReference type="PANTHER" id="PTHR12839">
    <property type="entry name" value="NONSENSE-MEDIATED MRNA DECAY PROTEIN 2 UP-FRAMESHIFT SUPPRESSOR 2"/>
    <property type="match status" value="1"/>
</dbReference>
<evidence type="ECO:0000313" key="2">
    <source>
        <dbReference type="EMBL" id="CEM31433.1"/>
    </source>
</evidence>
<protein>
    <recommendedName>
        <fullName evidence="3">MIF4G domain-containing protein</fullName>
    </recommendedName>
</protein>
<dbReference type="Gene3D" id="1.25.40.180">
    <property type="match status" value="2"/>
</dbReference>
<organism evidence="2">
    <name type="scientific">Chromera velia CCMP2878</name>
    <dbReference type="NCBI Taxonomy" id="1169474"/>
    <lineage>
        <taxon>Eukaryota</taxon>
        <taxon>Sar</taxon>
        <taxon>Alveolata</taxon>
        <taxon>Colpodellida</taxon>
        <taxon>Chromeraceae</taxon>
        <taxon>Chromera</taxon>
    </lineage>
</organism>
<evidence type="ECO:0008006" key="3">
    <source>
        <dbReference type="Google" id="ProtNLM"/>
    </source>
</evidence>
<dbReference type="GO" id="GO:0000184">
    <property type="term" value="P:nuclear-transcribed mRNA catabolic process, nonsense-mediated decay"/>
    <property type="evidence" value="ECO:0007669"/>
    <property type="project" value="InterPro"/>
</dbReference>
<dbReference type="GO" id="GO:0005737">
    <property type="term" value="C:cytoplasm"/>
    <property type="evidence" value="ECO:0007669"/>
    <property type="project" value="TreeGrafter"/>
</dbReference>
<dbReference type="AlphaFoldDB" id="A0A0G4GMJ6"/>